<gene>
    <name evidence="1" type="ORF">PENTCL1PPCAC_10803</name>
</gene>
<name>A0AAV5T358_9BILA</name>
<comment type="caution">
    <text evidence="1">The sequence shown here is derived from an EMBL/GenBank/DDBJ whole genome shotgun (WGS) entry which is preliminary data.</text>
</comment>
<feature type="non-terminal residue" evidence="1">
    <location>
        <position position="1"/>
    </location>
</feature>
<accession>A0AAV5T358</accession>
<feature type="non-terminal residue" evidence="1">
    <location>
        <position position="71"/>
    </location>
</feature>
<keyword evidence="2" id="KW-1185">Reference proteome</keyword>
<evidence type="ECO:0000313" key="1">
    <source>
        <dbReference type="EMBL" id="GMS88628.1"/>
    </source>
</evidence>
<evidence type="ECO:0000313" key="2">
    <source>
        <dbReference type="Proteomes" id="UP001432027"/>
    </source>
</evidence>
<organism evidence="1 2">
    <name type="scientific">Pristionchus entomophagus</name>
    <dbReference type="NCBI Taxonomy" id="358040"/>
    <lineage>
        <taxon>Eukaryota</taxon>
        <taxon>Metazoa</taxon>
        <taxon>Ecdysozoa</taxon>
        <taxon>Nematoda</taxon>
        <taxon>Chromadorea</taxon>
        <taxon>Rhabditida</taxon>
        <taxon>Rhabditina</taxon>
        <taxon>Diplogasteromorpha</taxon>
        <taxon>Diplogasteroidea</taxon>
        <taxon>Neodiplogasteridae</taxon>
        <taxon>Pristionchus</taxon>
    </lineage>
</organism>
<protein>
    <submittedName>
        <fullName evidence="1">Uncharacterized protein</fullName>
    </submittedName>
</protein>
<dbReference type="AlphaFoldDB" id="A0AAV5T358"/>
<dbReference type="Proteomes" id="UP001432027">
    <property type="component" value="Unassembled WGS sequence"/>
</dbReference>
<proteinExistence type="predicted"/>
<dbReference type="EMBL" id="BTSX01000003">
    <property type="protein sequence ID" value="GMS88628.1"/>
    <property type="molecule type" value="Genomic_DNA"/>
</dbReference>
<reference evidence="1" key="1">
    <citation type="submission" date="2023-10" db="EMBL/GenBank/DDBJ databases">
        <title>Genome assembly of Pristionchus species.</title>
        <authorList>
            <person name="Yoshida K."/>
            <person name="Sommer R.J."/>
        </authorList>
    </citation>
    <scope>NUCLEOTIDE SEQUENCE</scope>
    <source>
        <strain evidence="1">RS0144</strain>
    </source>
</reference>
<sequence length="71" mass="7988">LIQMESHEREVVLHLVSIWQFTSAPEYGRCGEQDAFVSLIGNTLEECLLPEGIVVLEGGRRARSHVQRPVT</sequence>